<name>A0AAW6TWN8_9BACT</name>
<accession>A0AAW6TWN8</accession>
<gene>
    <name evidence="13 15" type="primary">lpxK</name>
    <name evidence="15" type="ORF">QJ522_08320</name>
</gene>
<evidence type="ECO:0000256" key="12">
    <source>
        <dbReference type="ARBA" id="ARBA00029757"/>
    </source>
</evidence>
<dbReference type="GO" id="GO:0009244">
    <property type="term" value="P:lipopolysaccharide core region biosynthetic process"/>
    <property type="evidence" value="ECO:0007669"/>
    <property type="project" value="TreeGrafter"/>
</dbReference>
<keyword evidence="8 13" id="KW-0547">Nucleotide-binding</keyword>
<evidence type="ECO:0000256" key="5">
    <source>
        <dbReference type="ARBA" id="ARBA00022516"/>
    </source>
</evidence>
<evidence type="ECO:0000256" key="10">
    <source>
        <dbReference type="ARBA" id="ARBA00022840"/>
    </source>
</evidence>
<keyword evidence="7 13" id="KW-0808">Transferase</keyword>
<dbReference type="PANTHER" id="PTHR42724">
    <property type="entry name" value="TETRAACYLDISACCHARIDE 4'-KINASE"/>
    <property type="match status" value="1"/>
</dbReference>
<comment type="caution">
    <text evidence="15">The sequence shown here is derived from an EMBL/GenBank/DDBJ whole genome shotgun (WGS) entry which is preliminary data.</text>
</comment>
<dbReference type="PANTHER" id="PTHR42724:SF1">
    <property type="entry name" value="TETRAACYLDISACCHARIDE 4'-KINASE, MITOCHONDRIAL-RELATED"/>
    <property type="match status" value="1"/>
</dbReference>
<feature type="region of interest" description="Disordered" evidence="14">
    <location>
        <begin position="1"/>
        <end position="20"/>
    </location>
</feature>
<dbReference type="Proteomes" id="UP001431776">
    <property type="component" value="Unassembled WGS sequence"/>
</dbReference>
<comment type="function">
    <text evidence="1 13">Transfers the gamma-phosphate of ATP to the 4'-position of a tetraacyldisaccharide 1-phosphate intermediate (termed DS-1-P) to form tetraacyldisaccharide 1,4'-bis-phosphate (lipid IVA).</text>
</comment>
<proteinExistence type="inferred from homology"/>
<dbReference type="Pfam" id="PF02606">
    <property type="entry name" value="LpxK"/>
    <property type="match status" value="1"/>
</dbReference>
<dbReference type="GO" id="GO:0009245">
    <property type="term" value="P:lipid A biosynthetic process"/>
    <property type="evidence" value="ECO:0007669"/>
    <property type="project" value="UniProtKB-UniRule"/>
</dbReference>
<keyword evidence="5 13" id="KW-0444">Lipid biosynthesis</keyword>
<dbReference type="HAMAP" id="MF_00409">
    <property type="entry name" value="LpxK"/>
    <property type="match status" value="1"/>
</dbReference>
<evidence type="ECO:0000256" key="3">
    <source>
        <dbReference type="ARBA" id="ARBA00012071"/>
    </source>
</evidence>
<dbReference type="NCBIfam" id="TIGR00682">
    <property type="entry name" value="lpxK"/>
    <property type="match status" value="1"/>
</dbReference>
<protein>
    <recommendedName>
        <fullName evidence="4 13">Tetraacyldisaccharide 4'-kinase</fullName>
        <ecNumber evidence="3 13">2.7.1.130</ecNumber>
    </recommendedName>
    <alternativeName>
        <fullName evidence="12 13">Lipid A 4'-kinase</fullName>
    </alternativeName>
</protein>
<evidence type="ECO:0000256" key="8">
    <source>
        <dbReference type="ARBA" id="ARBA00022741"/>
    </source>
</evidence>
<evidence type="ECO:0000256" key="7">
    <source>
        <dbReference type="ARBA" id="ARBA00022679"/>
    </source>
</evidence>
<dbReference type="EC" id="2.7.1.130" evidence="3 13"/>
<evidence type="ECO:0000256" key="6">
    <source>
        <dbReference type="ARBA" id="ARBA00022556"/>
    </source>
</evidence>
<evidence type="ECO:0000256" key="9">
    <source>
        <dbReference type="ARBA" id="ARBA00022777"/>
    </source>
</evidence>
<dbReference type="AlphaFoldDB" id="A0AAW6TWN8"/>
<evidence type="ECO:0000256" key="14">
    <source>
        <dbReference type="SAM" id="MobiDB-lite"/>
    </source>
</evidence>
<dbReference type="GO" id="GO:0009029">
    <property type="term" value="F:lipid-A 4'-kinase activity"/>
    <property type="evidence" value="ECO:0007669"/>
    <property type="project" value="UniProtKB-UniRule"/>
</dbReference>
<keyword evidence="11 13" id="KW-0443">Lipid metabolism</keyword>
<keyword evidence="9 13" id="KW-0418">Kinase</keyword>
<comment type="pathway">
    <text evidence="2 13">Glycolipid biosynthesis; lipid IV(A) biosynthesis; lipid IV(A) from (3R)-3-hydroxytetradecanoyl-[acyl-carrier-protein] and UDP-N-acetyl-alpha-D-glucosamine: step 6/6.</text>
</comment>
<dbReference type="InterPro" id="IPR027417">
    <property type="entry name" value="P-loop_NTPase"/>
</dbReference>
<dbReference type="EMBL" id="JASCXX010000008">
    <property type="protein sequence ID" value="MDI6449045.1"/>
    <property type="molecule type" value="Genomic_DNA"/>
</dbReference>
<evidence type="ECO:0000313" key="15">
    <source>
        <dbReference type="EMBL" id="MDI6449045.1"/>
    </source>
</evidence>
<dbReference type="SUPFAM" id="SSF52540">
    <property type="entry name" value="P-loop containing nucleoside triphosphate hydrolases"/>
    <property type="match status" value="1"/>
</dbReference>
<organism evidence="15 16">
    <name type="scientific">Anaerobaca lacustris</name>
    <dbReference type="NCBI Taxonomy" id="3044600"/>
    <lineage>
        <taxon>Bacteria</taxon>
        <taxon>Pseudomonadati</taxon>
        <taxon>Planctomycetota</taxon>
        <taxon>Phycisphaerae</taxon>
        <taxon>Sedimentisphaerales</taxon>
        <taxon>Anaerobacaceae</taxon>
        <taxon>Anaerobaca</taxon>
    </lineage>
</organism>
<keyword evidence="6 13" id="KW-0441">Lipid A biosynthesis</keyword>
<sequence length="374" mass="40423">MSAAPATARNRGDSGDRPLDQQTYRKLISGQTSPWLGTVPLGFLRLLSGPYRLVIQSRNWLYTHDHLRVHRVGVPVVCVGNLTTGGTGKTPLVAWLARLLDEKGVRAAILTRGYKAGKNGQSDEPAELAAACAGVPVIVNADRVAGAAEAIRSHDAQVILMDDGFQHRRLARDLDIVTIDATAPFGYGRLLPAGLLREPVGSLKRAQAVVLTRSDQVSEEQLGQIETRIRQIQPDLVIARSVHAPVGARRSDGLQIPLEELAGKKVFAFCGLGNPTAFFATIQACGCVLTGSQAYNDHHVYTDHDAADLCRAARSQRIQLLLTTRKDWTKIAPLSRPEDAVPMAYLAVELRFTAGEDALRALIERAMAGTIPPS</sequence>
<evidence type="ECO:0000256" key="4">
    <source>
        <dbReference type="ARBA" id="ARBA00016436"/>
    </source>
</evidence>
<comment type="catalytic activity">
    <reaction evidence="13">
        <text>a lipid A disaccharide + ATP = a lipid IVA + ADP + H(+)</text>
        <dbReference type="Rhea" id="RHEA:67840"/>
        <dbReference type="ChEBI" id="CHEBI:15378"/>
        <dbReference type="ChEBI" id="CHEBI:30616"/>
        <dbReference type="ChEBI" id="CHEBI:176343"/>
        <dbReference type="ChEBI" id="CHEBI:176425"/>
        <dbReference type="ChEBI" id="CHEBI:456216"/>
        <dbReference type="EC" id="2.7.1.130"/>
    </reaction>
</comment>
<dbReference type="InterPro" id="IPR003758">
    <property type="entry name" value="LpxK"/>
</dbReference>
<dbReference type="GO" id="GO:0005524">
    <property type="term" value="F:ATP binding"/>
    <property type="evidence" value="ECO:0007669"/>
    <property type="project" value="UniProtKB-UniRule"/>
</dbReference>
<evidence type="ECO:0000256" key="2">
    <source>
        <dbReference type="ARBA" id="ARBA00004870"/>
    </source>
</evidence>
<evidence type="ECO:0000256" key="13">
    <source>
        <dbReference type="HAMAP-Rule" id="MF_00409"/>
    </source>
</evidence>
<keyword evidence="16" id="KW-1185">Reference proteome</keyword>
<evidence type="ECO:0000256" key="1">
    <source>
        <dbReference type="ARBA" id="ARBA00002274"/>
    </source>
</evidence>
<dbReference type="RefSeq" id="WP_349244454.1">
    <property type="nucleotide sequence ID" value="NZ_JASCXX010000008.1"/>
</dbReference>
<evidence type="ECO:0000256" key="11">
    <source>
        <dbReference type="ARBA" id="ARBA00023098"/>
    </source>
</evidence>
<reference evidence="15" key="1">
    <citation type="submission" date="2023-05" db="EMBL/GenBank/DDBJ databases">
        <title>Anaerotaeda fermentans gen. nov., sp. nov., a novel anaerobic planctomycete of the new family within the order Sedimentisphaerales isolated from Taman Peninsula, Russia.</title>
        <authorList>
            <person name="Khomyakova M.A."/>
            <person name="Merkel A.Y."/>
            <person name="Slobodkin A.I."/>
        </authorList>
    </citation>
    <scope>NUCLEOTIDE SEQUENCE</scope>
    <source>
        <strain evidence="15">M17dextr</strain>
    </source>
</reference>
<comment type="similarity">
    <text evidence="13">Belongs to the LpxK family.</text>
</comment>
<feature type="compositionally biased region" description="Basic and acidic residues" evidence="14">
    <location>
        <begin position="10"/>
        <end position="19"/>
    </location>
</feature>
<evidence type="ECO:0000313" key="16">
    <source>
        <dbReference type="Proteomes" id="UP001431776"/>
    </source>
</evidence>
<keyword evidence="10 13" id="KW-0067">ATP-binding</keyword>
<feature type="binding site" evidence="13">
    <location>
        <begin position="83"/>
        <end position="90"/>
    </location>
    <ligand>
        <name>ATP</name>
        <dbReference type="ChEBI" id="CHEBI:30616"/>
    </ligand>
</feature>
<dbReference type="GO" id="GO:0005886">
    <property type="term" value="C:plasma membrane"/>
    <property type="evidence" value="ECO:0007669"/>
    <property type="project" value="TreeGrafter"/>
</dbReference>